<reference evidence="1" key="1">
    <citation type="submission" date="2021-02" db="EMBL/GenBank/DDBJ databases">
        <authorList>
            <consortium name="DOE Joint Genome Institute"/>
            <person name="Ahrendt S."/>
            <person name="Looney B.P."/>
            <person name="Miyauchi S."/>
            <person name="Morin E."/>
            <person name="Drula E."/>
            <person name="Courty P.E."/>
            <person name="Chicoki N."/>
            <person name="Fauchery L."/>
            <person name="Kohler A."/>
            <person name="Kuo A."/>
            <person name="Labutti K."/>
            <person name="Pangilinan J."/>
            <person name="Lipzen A."/>
            <person name="Riley R."/>
            <person name="Andreopoulos W."/>
            <person name="He G."/>
            <person name="Johnson J."/>
            <person name="Barry K.W."/>
            <person name="Grigoriev I.V."/>
            <person name="Nagy L."/>
            <person name="Hibbett D."/>
            <person name="Henrissat B."/>
            <person name="Matheny P.B."/>
            <person name="Labbe J."/>
            <person name="Martin F."/>
        </authorList>
    </citation>
    <scope>NUCLEOTIDE SEQUENCE</scope>
    <source>
        <strain evidence="1">FP105234-sp</strain>
    </source>
</reference>
<protein>
    <submittedName>
        <fullName evidence="1">Uncharacterized protein</fullName>
    </submittedName>
</protein>
<accession>A0ACB8RVA0</accession>
<comment type="caution">
    <text evidence="1">The sequence shown here is derived from an EMBL/GenBank/DDBJ whole genome shotgun (WGS) entry which is preliminary data.</text>
</comment>
<organism evidence="1 2">
    <name type="scientific">Auriscalpium vulgare</name>
    <dbReference type="NCBI Taxonomy" id="40419"/>
    <lineage>
        <taxon>Eukaryota</taxon>
        <taxon>Fungi</taxon>
        <taxon>Dikarya</taxon>
        <taxon>Basidiomycota</taxon>
        <taxon>Agaricomycotina</taxon>
        <taxon>Agaricomycetes</taxon>
        <taxon>Russulales</taxon>
        <taxon>Auriscalpiaceae</taxon>
        <taxon>Auriscalpium</taxon>
    </lineage>
</organism>
<sequence>MTGRTPSTTTVPRFPELLDIQCFPFTDCLWTALSTNPELARTVRTLDIGDSDTVPPELITKLDTCPHCFDQGLDAREDELRTSRLFVAALKHMSNLTAFRWDTDSPEFPGSPQPWSVLAAYCKILRHVDVYDGLGNIWGTELFDLSNLTYFRYVTSYGDPMAAPDMTRLGTMLTARCPQLQTLYLNLGSIHEELCPPADIGTSVLSGRWLHLESLTLRGTMCAPAAVVTFLKEHSGLQHLDIDRTVGCEPLWRRDIVFNPDFVVSDSDVDSPAYYLEALEKRLDCPSGILPNLKTLACFPGQAVDILKATFAGSRAVGGVELFLKDAGKGDRAEAFRRFAASHQHELTVIRPEDTWKF</sequence>
<keyword evidence="2" id="KW-1185">Reference proteome</keyword>
<name>A0ACB8RVA0_9AGAM</name>
<evidence type="ECO:0000313" key="1">
    <source>
        <dbReference type="EMBL" id="KAI0047990.1"/>
    </source>
</evidence>
<dbReference type="EMBL" id="MU275894">
    <property type="protein sequence ID" value="KAI0047990.1"/>
    <property type="molecule type" value="Genomic_DNA"/>
</dbReference>
<proteinExistence type="predicted"/>
<gene>
    <name evidence="1" type="ORF">FA95DRAFT_1678694</name>
</gene>
<dbReference type="Proteomes" id="UP000814033">
    <property type="component" value="Unassembled WGS sequence"/>
</dbReference>
<reference evidence="1" key="2">
    <citation type="journal article" date="2022" name="New Phytol.">
        <title>Evolutionary transition to the ectomycorrhizal habit in the genomes of a hyperdiverse lineage of mushroom-forming fungi.</title>
        <authorList>
            <person name="Looney B."/>
            <person name="Miyauchi S."/>
            <person name="Morin E."/>
            <person name="Drula E."/>
            <person name="Courty P.E."/>
            <person name="Kohler A."/>
            <person name="Kuo A."/>
            <person name="LaButti K."/>
            <person name="Pangilinan J."/>
            <person name="Lipzen A."/>
            <person name="Riley R."/>
            <person name="Andreopoulos W."/>
            <person name="He G."/>
            <person name="Johnson J."/>
            <person name="Nolan M."/>
            <person name="Tritt A."/>
            <person name="Barry K.W."/>
            <person name="Grigoriev I.V."/>
            <person name="Nagy L.G."/>
            <person name="Hibbett D."/>
            <person name="Henrissat B."/>
            <person name="Matheny P.B."/>
            <person name="Labbe J."/>
            <person name="Martin F.M."/>
        </authorList>
    </citation>
    <scope>NUCLEOTIDE SEQUENCE</scope>
    <source>
        <strain evidence="1">FP105234-sp</strain>
    </source>
</reference>
<evidence type="ECO:0000313" key="2">
    <source>
        <dbReference type="Proteomes" id="UP000814033"/>
    </source>
</evidence>